<evidence type="ECO:0000256" key="1">
    <source>
        <dbReference type="SAM" id="MobiDB-lite"/>
    </source>
</evidence>
<evidence type="ECO:0000259" key="3">
    <source>
        <dbReference type="Pfam" id="PF01471"/>
    </source>
</evidence>
<dbReference type="Gene3D" id="1.10.101.10">
    <property type="entry name" value="PGBD-like superfamily/PGBD"/>
    <property type="match status" value="1"/>
</dbReference>
<feature type="region of interest" description="Disordered" evidence="1">
    <location>
        <begin position="9"/>
        <end position="88"/>
    </location>
</feature>
<dbReference type="Proteomes" id="UP000530412">
    <property type="component" value="Unassembled WGS sequence"/>
</dbReference>
<feature type="signal peptide" evidence="2">
    <location>
        <begin position="1"/>
        <end position="19"/>
    </location>
</feature>
<dbReference type="Pfam" id="PF01471">
    <property type="entry name" value="PG_binding_1"/>
    <property type="match status" value="1"/>
</dbReference>
<dbReference type="InterPro" id="IPR036365">
    <property type="entry name" value="PGBD-like_sf"/>
</dbReference>
<dbReference type="InterPro" id="IPR036366">
    <property type="entry name" value="PGBDSf"/>
</dbReference>
<evidence type="ECO:0000313" key="5">
    <source>
        <dbReference type="Proteomes" id="UP000530412"/>
    </source>
</evidence>
<dbReference type="EMBL" id="JACJIE010000031">
    <property type="protein sequence ID" value="MBA8948279.1"/>
    <property type="molecule type" value="Genomic_DNA"/>
</dbReference>
<organism evidence="4 5">
    <name type="scientific">Streptomyces calvus</name>
    <dbReference type="NCBI Taxonomy" id="67282"/>
    <lineage>
        <taxon>Bacteria</taxon>
        <taxon>Bacillati</taxon>
        <taxon>Actinomycetota</taxon>
        <taxon>Actinomycetes</taxon>
        <taxon>Kitasatosporales</taxon>
        <taxon>Streptomycetaceae</taxon>
        <taxon>Streptomyces</taxon>
    </lineage>
</organism>
<protein>
    <recommendedName>
        <fullName evidence="3">Peptidoglycan binding-like domain-containing protein</fullName>
    </recommendedName>
</protein>
<reference evidence="4 5" key="1">
    <citation type="submission" date="2020-08" db="EMBL/GenBank/DDBJ databases">
        <title>Genomic Encyclopedia of Type Strains, Phase III (KMG-III): the genomes of soil and plant-associated and newly described type strains.</title>
        <authorList>
            <person name="Whitman W."/>
        </authorList>
    </citation>
    <scope>NUCLEOTIDE SEQUENCE [LARGE SCALE GENOMIC DNA]</scope>
    <source>
        <strain evidence="4 5">CECT 3271</strain>
    </source>
</reference>
<name>A0AA40SKS2_9ACTN</name>
<feature type="compositionally biased region" description="Polar residues" evidence="1">
    <location>
        <begin position="78"/>
        <end position="87"/>
    </location>
</feature>
<sequence>MVFALTAGLSLATGSPSTAGISLTTQSTNSEAAERTDSSVPDGRGNAAREAIPSRTDAPDAQSREPAERANPDPTARPTLSSGSSGTAVRELQRLLTRHGHSTAVDGLFGPHTEKAVRAFQTDEQLVADGIVGPKTWGALTAAPPAEQPAPSPDAPNSCWEAADTDTNYAYKCAFRVVTVNPVPSAETLKDAVFAQAISQFSDRFPFGGCGQVLTVGQICRLQPGNAPVKVVAIGKDYFQLKSLPGHPEGEGRYIKFSLAITGNELVLNVHAWGKPSYGAKGSVISGFVEHIWGTYAQKGIRTLVWPQG</sequence>
<dbReference type="SUPFAM" id="SSF47090">
    <property type="entry name" value="PGBD-like"/>
    <property type="match status" value="1"/>
</dbReference>
<comment type="caution">
    <text evidence="4">The sequence shown here is derived from an EMBL/GenBank/DDBJ whole genome shotgun (WGS) entry which is preliminary data.</text>
</comment>
<keyword evidence="2" id="KW-0732">Signal</keyword>
<evidence type="ECO:0000313" key="4">
    <source>
        <dbReference type="EMBL" id="MBA8948279.1"/>
    </source>
</evidence>
<proteinExistence type="predicted"/>
<dbReference type="AlphaFoldDB" id="A0AA40SKS2"/>
<accession>A0AA40SKS2</accession>
<feature type="domain" description="Peptidoglycan binding-like" evidence="3">
    <location>
        <begin position="85"/>
        <end position="140"/>
    </location>
</feature>
<feature type="compositionally biased region" description="Polar residues" evidence="1">
    <location>
        <begin position="12"/>
        <end position="31"/>
    </location>
</feature>
<evidence type="ECO:0000256" key="2">
    <source>
        <dbReference type="SAM" id="SignalP"/>
    </source>
</evidence>
<feature type="compositionally biased region" description="Basic and acidic residues" evidence="1">
    <location>
        <begin position="62"/>
        <end position="71"/>
    </location>
</feature>
<dbReference type="InterPro" id="IPR002477">
    <property type="entry name" value="Peptidoglycan-bd-like"/>
</dbReference>
<dbReference type="RefSeq" id="WP_233452628.1">
    <property type="nucleotide sequence ID" value="NZ_BMSU01000032.1"/>
</dbReference>
<feature type="chain" id="PRO_5041216611" description="Peptidoglycan binding-like domain-containing protein" evidence="2">
    <location>
        <begin position="20"/>
        <end position="309"/>
    </location>
</feature>
<gene>
    <name evidence="4" type="ORF">FHS33_006752</name>
</gene>